<dbReference type="InterPro" id="IPR038731">
    <property type="entry name" value="RgtA/B/C-like"/>
</dbReference>
<evidence type="ECO:0000313" key="11">
    <source>
        <dbReference type="Proteomes" id="UP000231673"/>
    </source>
</evidence>
<feature type="transmembrane region" description="Helical" evidence="8">
    <location>
        <begin position="345"/>
        <end position="370"/>
    </location>
</feature>
<feature type="transmembrane region" description="Helical" evidence="8">
    <location>
        <begin position="313"/>
        <end position="333"/>
    </location>
</feature>
<dbReference type="Pfam" id="PF13231">
    <property type="entry name" value="PMT_2"/>
    <property type="match status" value="1"/>
</dbReference>
<feature type="transmembrane region" description="Helical" evidence="8">
    <location>
        <begin position="167"/>
        <end position="185"/>
    </location>
</feature>
<keyword evidence="6 8" id="KW-1133">Transmembrane helix</keyword>
<feature type="domain" description="Glycosyltransferase RgtA/B/C/D-like" evidence="9">
    <location>
        <begin position="119"/>
        <end position="235"/>
    </location>
</feature>
<evidence type="ECO:0000256" key="5">
    <source>
        <dbReference type="ARBA" id="ARBA00022692"/>
    </source>
</evidence>
<reference evidence="11" key="1">
    <citation type="submission" date="2017-09" db="EMBL/GenBank/DDBJ databases">
        <title>Depth-based differentiation of microbial function through sediment-hosted aquifers and enrichment of novel symbionts in the deep terrestrial subsurface.</title>
        <authorList>
            <person name="Probst A.J."/>
            <person name="Ladd B."/>
            <person name="Jarett J.K."/>
            <person name="Geller-Mcgrath D.E."/>
            <person name="Sieber C.M.K."/>
            <person name="Emerson J.B."/>
            <person name="Anantharaman K."/>
            <person name="Thomas B.C."/>
            <person name="Malmstrom R."/>
            <person name="Stieglmeier M."/>
            <person name="Klingl A."/>
            <person name="Woyke T."/>
            <person name="Ryan C.M."/>
            <person name="Banfield J.F."/>
        </authorList>
    </citation>
    <scope>NUCLEOTIDE SEQUENCE [LARGE SCALE GENOMIC DNA]</scope>
</reference>
<evidence type="ECO:0000259" key="9">
    <source>
        <dbReference type="Pfam" id="PF13231"/>
    </source>
</evidence>
<organism evidence="10 11">
    <name type="scientific">Candidatus Portnoybacteria bacterium CG_4_8_14_3_um_filter_44_15</name>
    <dbReference type="NCBI Taxonomy" id="1974803"/>
    <lineage>
        <taxon>Bacteria</taxon>
        <taxon>Candidatus Portnoyibacteriota</taxon>
    </lineage>
</organism>
<accession>A0A2M7IDL5</accession>
<evidence type="ECO:0000256" key="1">
    <source>
        <dbReference type="ARBA" id="ARBA00004651"/>
    </source>
</evidence>
<dbReference type="InterPro" id="IPR050297">
    <property type="entry name" value="LipidA_mod_glycosyltrf_83"/>
</dbReference>
<feature type="transmembrane region" description="Helical" evidence="8">
    <location>
        <begin position="142"/>
        <end position="161"/>
    </location>
</feature>
<keyword evidence="5 8" id="KW-0812">Transmembrane</keyword>
<dbReference type="AlphaFoldDB" id="A0A2M7IDL5"/>
<dbReference type="GO" id="GO:0016763">
    <property type="term" value="F:pentosyltransferase activity"/>
    <property type="evidence" value="ECO:0007669"/>
    <property type="project" value="TreeGrafter"/>
</dbReference>
<proteinExistence type="predicted"/>
<feature type="transmembrane region" description="Helical" evidence="8">
    <location>
        <begin position="197"/>
        <end position="228"/>
    </location>
</feature>
<dbReference type="Proteomes" id="UP000231673">
    <property type="component" value="Unassembled WGS sequence"/>
</dbReference>
<evidence type="ECO:0000256" key="6">
    <source>
        <dbReference type="ARBA" id="ARBA00022989"/>
    </source>
</evidence>
<evidence type="ECO:0000256" key="3">
    <source>
        <dbReference type="ARBA" id="ARBA00022676"/>
    </source>
</evidence>
<keyword evidence="3" id="KW-0328">Glycosyltransferase</keyword>
<evidence type="ECO:0000256" key="7">
    <source>
        <dbReference type="ARBA" id="ARBA00023136"/>
    </source>
</evidence>
<feature type="transmembrane region" description="Helical" evidence="8">
    <location>
        <begin position="447"/>
        <end position="468"/>
    </location>
</feature>
<keyword evidence="2" id="KW-1003">Cell membrane</keyword>
<keyword evidence="4" id="KW-0808">Transferase</keyword>
<dbReference type="PANTHER" id="PTHR33908">
    <property type="entry name" value="MANNOSYLTRANSFERASE YKCB-RELATED"/>
    <property type="match status" value="1"/>
</dbReference>
<feature type="transmembrane region" description="Helical" evidence="8">
    <location>
        <begin position="248"/>
        <end position="269"/>
    </location>
</feature>
<name>A0A2M7IDL5_9BACT</name>
<dbReference type="GO" id="GO:0009103">
    <property type="term" value="P:lipopolysaccharide biosynthetic process"/>
    <property type="evidence" value="ECO:0007669"/>
    <property type="project" value="UniProtKB-ARBA"/>
</dbReference>
<comment type="caution">
    <text evidence="10">The sequence shown here is derived from an EMBL/GenBank/DDBJ whole genome shotgun (WGS) entry which is preliminary data.</text>
</comment>
<gene>
    <name evidence="10" type="ORF">CO003_01790</name>
</gene>
<keyword evidence="7 8" id="KW-0472">Membrane</keyword>
<dbReference type="PANTHER" id="PTHR33908:SF11">
    <property type="entry name" value="MEMBRANE PROTEIN"/>
    <property type="match status" value="1"/>
</dbReference>
<feature type="transmembrane region" description="Helical" evidence="8">
    <location>
        <begin position="115"/>
        <end position="135"/>
    </location>
</feature>
<evidence type="ECO:0000313" key="10">
    <source>
        <dbReference type="EMBL" id="PIW74610.1"/>
    </source>
</evidence>
<evidence type="ECO:0000256" key="4">
    <source>
        <dbReference type="ARBA" id="ARBA00022679"/>
    </source>
</evidence>
<dbReference type="GO" id="GO:0005886">
    <property type="term" value="C:plasma membrane"/>
    <property type="evidence" value="ECO:0007669"/>
    <property type="project" value="UniProtKB-SubCell"/>
</dbReference>
<feature type="transmembrane region" description="Helical" evidence="8">
    <location>
        <begin position="415"/>
        <end position="435"/>
    </location>
</feature>
<dbReference type="EMBL" id="PFGW01000036">
    <property type="protein sequence ID" value="PIW74610.1"/>
    <property type="molecule type" value="Genomic_DNA"/>
</dbReference>
<feature type="transmembrane region" description="Helical" evidence="8">
    <location>
        <begin position="391"/>
        <end position="409"/>
    </location>
</feature>
<evidence type="ECO:0000256" key="2">
    <source>
        <dbReference type="ARBA" id="ARBA00022475"/>
    </source>
</evidence>
<protein>
    <recommendedName>
        <fullName evidence="9">Glycosyltransferase RgtA/B/C/D-like domain-containing protein</fullName>
    </recommendedName>
</protein>
<sequence length="592" mass="67147">MKINHATTNLLAAVLLIFMLALGFFSVLGDSTTMDELAHIPAGYSYIVQKDMRLNPEHPPLLKDLAGLAVLIGSKITGTKINFPGQDPSWQKNINAQWDFGAKFLYQSDNDPDKIVLWARLPMLLIMLLLGLYVFKWCREIYGNKAGLIALFFYSFSPTFLAHSRLVTTDVGAAAAFFIALYYFVRWLKKQNLTNLIFAGVALGLAFLTKFSLILIIPLFSFLTLIWILAKNWPKGKPALLKSALKSFVWLALIGVIAMALVWPVYLYHTWNYPPDKQRADTEFILDSYGNRLLAEPVVWAASQPLLRPYGQFFLGVLMVIQRAVGGNTTYFLGEVSNLGWPSYFPIVFLLKVPLALLALMLISLACSIYQINRPFFKKSFRWLKENFSQFALASLFILYWTTTLRSNLNIGVRHILPTFPVLYILVSGQIAKLLNKKDSILKPLVTLVLIWYGLGTIMVYPFFLTYFNELAGGPENGYKYVTDSNLDWGQDLKRLVQYAQDNNIQSIYLDYFGGDSPAYRFGGKYQYWWGERNPKELPEDAWLAVSATFLQGGRGVTAAGFNQTTGFYDWLNSYQPVAVIGNSIFVYHIRK</sequence>
<evidence type="ECO:0000256" key="8">
    <source>
        <dbReference type="SAM" id="Phobius"/>
    </source>
</evidence>
<comment type="subcellular location">
    <subcellularLocation>
        <location evidence="1">Cell membrane</location>
        <topology evidence="1">Multi-pass membrane protein</topology>
    </subcellularLocation>
</comment>